<gene>
    <name evidence="1" type="ORF">ACFQ4B_01895</name>
</gene>
<reference evidence="2" key="1">
    <citation type="journal article" date="2019" name="Int. J. Syst. Evol. Microbiol.">
        <title>The Global Catalogue of Microorganisms (GCM) 10K type strain sequencing project: providing services to taxonomists for standard genome sequencing and annotation.</title>
        <authorList>
            <consortium name="The Broad Institute Genomics Platform"/>
            <consortium name="The Broad Institute Genome Sequencing Center for Infectious Disease"/>
            <person name="Wu L."/>
            <person name="Ma J."/>
        </authorList>
    </citation>
    <scope>NUCLEOTIDE SEQUENCE [LARGE SCALE GENOMIC DNA]</scope>
    <source>
        <strain evidence="2">CCUG 53270</strain>
    </source>
</reference>
<organism evidence="1 2">
    <name type="scientific">Paenibacillus vulneris</name>
    <dbReference type="NCBI Taxonomy" id="1133364"/>
    <lineage>
        <taxon>Bacteria</taxon>
        <taxon>Bacillati</taxon>
        <taxon>Bacillota</taxon>
        <taxon>Bacilli</taxon>
        <taxon>Bacillales</taxon>
        <taxon>Paenibacillaceae</taxon>
        <taxon>Paenibacillus</taxon>
    </lineage>
</organism>
<protein>
    <submittedName>
        <fullName evidence="1">Uncharacterized protein</fullName>
    </submittedName>
</protein>
<name>A0ABW3UD42_9BACL</name>
<proteinExistence type="predicted"/>
<comment type="caution">
    <text evidence="1">The sequence shown here is derived from an EMBL/GenBank/DDBJ whole genome shotgun (WGS) entry which is preliminary data.</text>
</comment>
<accession>A0ABW3UD42</accession>
<sequence>MMKVCIVEGCQRLVKARNLCSMHHQRLLRTGSPHMVRKKSKKEPKQCKWVNCCRNAVSKGYCSKHYYIYKTSTKADHDAVVVELKVDRSP</sequence>
<keyword evidence="2" id="KW-1185">Reference proteome</keyword>
<evidence type="ECO:0000313" key="2">
    <source>
        <dbReference type="Proteomes" id="UP001597180"/>
    </source>
</evidence>
<dbReference type="EMBL" id="JBHTLU010000006">
    <property type="protein sequence ID" value="MFD1218858.1"/>
    <property type="molecule type" value="Genomic_DNA"/>
</dbReference>
<evidence type="ECO:0000313" key="1">
    <source>
        <dbReference type="EMBL" id="MFD1218858.1"/>
    </source>
</evidence>
<dbReference type="Proteomes" id="UP001597180">
    <property type="component" value="Unassembled WGS sequence"/>
</dbReference>
<dbReference type="RefSeq" id="WP_079913437.1">
    <property type="nucleotide sequence ID" value="NZ_BAABJG010000012.1"/>
</dbReference>